<evidence type="ECO:0000256" key="1">
    <source>
        <dbReference type="ARBA" id="ARBA00004429"/>
    </source>
</evidence>
<feature type="transmembrane region" description="Helical" evidence="7">
    <location>
        <begin position="12"/>
        <end position="39"/>
    </location>
</feature>
<protein>
    <recommendedName>
        <fullName evidence="7">TRAP transporter large permease protein</fullName>
    </recommendedName>
</protein>
<evidence type="ECO:0000256" key="3">
    <source>
        <dbReference type="ARBA" id="ARBA00022519"/>
    </source>
</evidence>
<dbReference type="PIRSF" id="PIRSF006066">
    <property type="entry name" value="HI0050"/>
    <property type="match status" value="1"/>
</dbReference>
<dbReference type="GO" id="GO:0022857">
    <property type="term" value="F:transmembrane transporter activity"/>
    <property type="evidence" value="ECO:0007669"/>
    <property type="project" value="UniProtKB-UniRule"/>
</dbReference>
<feature type="transmembrane region" description="Helical" evidence="7">
    <location>
        <begin position="275"/>
        <end position="297"/>
    </location>
</feature>
<sequence>MLGIGDIAFGFVLLLGLLFIGQHIATALFGVALLSAVWFFGDTMLRPFGTMMWGTLNNFLLVAIPLFVFMGEILVRGGVTERMYRALSGWLRPLPGGLLHTNIAASTVFAAISGSSVATAATIGTVAFPTFRSEGYKETWVAGTIASGATLGILIPPSINLIIYGAITNTSIGALFTAGVLPGLLLAALFAITIIIAAMINPAIAGGRQNLAPWSERRATLMDLLPPLFVFVLVMGSIYTGFATPTEAAAVGVVAALVLVGCSGDLNLPMLRESMLSTVTTTAMTLLILVAAFYLNFILGVLGVPSQVSAFVAELDVAPWLMLVILVAIYLVLGCFLDALAMMIATIPIVLPVMISLGYDSIWFGIFLVMMCELALVTPPVGMNLYVVQSVRGKGSVATVIAGVIPFIGCILLLVAAICAFPQIVLWLPSVGA</sequence>
<keyword evidence="6 7" id="KW-0472">Membrane</keyword>
<comment type="caution">
    <text evidence="9">The sequence shown here is derived from an EMBL/GenBank/DDBJ whole genome shotgun (WGS) entry which is preliminary data.</text>
</comment>
<feature type="transmembrane region" description="Helical" evidence="7">
    <location>
        <begin position="99"/>
        <end position="128"/>
    </location>
</feature>
<dbReference type="Pfam" id="PF06808">
    <property type="entry name" value="DctM"/>
    <property type="match status" value="1"/>
</dbReference>
<comment type="subunit">
    <text evidence="7">The complex comprises the extracytoplasmic solute receptor protein and the two transmembrane proteins.</text>
</comment>
<feature type="transmembrane region" description="Helical" evidence="7">
    <location>
        <begin position="365"/>
        <end position="388"/>
    </location>
</feature>
<keyword evidence="2" id="KW-1003">Cell membrane</keyword>
<evidence type="ECO:0000259" key="8">
    <source>
        <dbReference type="Pfam" id="PF06808"/>
    </source>
</evidence>
<dbReference type="RefSeq" id="WP_155095839.1">
    <property type="nucleotide sequence ID" value="NZ_WMIE01000006.1"/>
</dbReference>
<dbReference type="GO" id="GO:0005886">
    <property type="term" value="C:plasma membrane"/>
    <property type="evidence" value="ECO:0007669"/>
    <property type="project" value="UniProtKB-SubCell"/>
</dbReference>
<feature type="transmembrane region" description="Helical" evidence="7">
    <location>
        <begin position="400"/>
        <end position="428"/>
    </location>
</feature>
<feature type="transmembrane region" description="Helical" evidence="7">
    <location>
        <begin position="59"/>
        <end position="79"/>
    </location>
</feature>
<gene>
    <name evidence="9" type="ORF">GL286_12200</name>
</gene>
<feature type="transmembrane region" description="Helical" evidence="7">
    <location>
        <begin position="317"/>
        <end position="333"/>
    </location>
</feature>
<feature type="transmembrane region" description="Helical" evidence="7">
    <location>
        <begin position="140"/>
        <end position="167"/>
    </location>
</feature>
<evidence type="ECO:0000256" key="5">
    <source>
        <dbReference type="ARBA" id="ARBA00022989"/>
    </source>
</evidence>
<name>A0A6L6J8S5_9RHOB</name>
<comment type="subcellular location">
    <subcellularLocation>
        <location evidence="1 7">Cell inner membrane</location>
        <topology evidence="1 7">Multi-pass membrane protein</topology>
    </subcellularLocation>
</comment>
<feature type="transmembrane region" description="Helical" evidence="7">
    <location>
        <begin position="248"/>
        <end position="268"/>
    </location>
</feature>
<accession>A0A6L6J8S5</accession>
<dbReference type="InterPro" id="IPR004681">
    <property type="entry name" value="TRAP_DctM"/>
</dbReference>
<feature type="transmembrane region" description="Helical" evidence="7">
    <location>
        <begin position="221"/>
        <end position="242"/>
    </location>
</feature>
<dbReference type="OrthoDB" id="9790209at2"/>
<feature type="transmembrane region" description="Helical" evidence="7">
    <location>
        <begin position="173"/>
        <end position="200"/>
    </location>
</feature>
<keyword evidence="4 7" id="KW-0812">Transmembrane</keyword>
<evidence type="ECO:0000256" key="4">
    <source>
        <dbReference type="ARBA" id="ARBA00022692"/>
    </source>
</evidence>
<keyword evidence="10" id="KW-1185">Reference proteome</keyword>
<evidence type="ECO:0000256" key="6">
    <source>
        <dbReference type="ARBA" id="ARBA00023136"/>
    </source>
</evidence>
<keyword evidence="5 7" id="KW-1133">Transmembrane helix</keyword>
<evidence type="ECO:0000256" key="2">
    <source>
        <dbReference type="ARBA" id="ARBA00022475"/>
    </source>
</evidence>
<dbReference type="PANTHER" id="PTHR33362">
    <property type="entry name" value="SIALIC ACID TRAP TRANSPORTER PERMEASE PROTEIN SIAT-RELATED"/>
    <property type="match status" value="1"/>
</dbReference>
<dbReference type="Proteomes" id="UP000478183">
    <property type="component" value="Unassembled WGS sequence"/>
</dbReference>
<evidence type="ECO:0000313" key="10">
    <source>
        <dbReference type="Proteomes" id="UP000478183"/>
    </source>
</evidence>
<dbReference type="AlphaFoldDB" id="A0A6L6J8S5"/>
<comment type="function">
    <text evidence="7">Part of the tripartite ATP-independent periplasmic (TRAP) transport system.</text>
</comment>
<keyword evidence="3 7" id="KW-0997">Cell inner membrane</keyword>
<comment type="similarity">
    <text evidence="7">Belongs to the TRAP transporter large permease family.</text>
</comment>
<dbReference type="NCBIfam" id="TIGR00786">
    <property type="entry name" value="dctM"/>
    <property type="match status" value="1"/>
</dbReference>
<organism evidence="9 10">
    <name type="scientific">Paracoccus aestuariivivens</name>
    <dbReference type="NCBI Taxonomy" id="1820333"/>
    <lineage>
        <taxon>Bacteria</taxon>
        <taxon>Pseudomonadati</taxon>
        <taxon>Pseudomonadota</taxon>
        <taxon>Alphaproteobacteria</taxon>
        <taxon>Rhodobacterales</taxon>
        <taxon>Paracoccaceae</taxon>
        <taxon>Paracoccus</taxon>
    </lineage>
</organism>
<dbReference type="EMBL" id="WMIE01000006">
    <property type="protein sequence ID" value="MTH78492.1"/>
    <property type="molecule type" value="Genomic_DNA"/>
</dbReference>
<evidence type="ECO:0000313" key="9">
    <source>
        <dbReference type="EMBL" id="MTH78492.1"/>
    </source>
</evidence>
<evidence type="ECO:0000256" key="7">
    <source>
        <dbReference type="RuleBase" id="RU369079"/>
    </source>
</evidence>
<reference evidence="9 10" key="1">
    <citation type="submission" date="2019-11" db="EMBL/GenBank/DDBJ databases">
        <authorList>
            <person name="Dong K."/>
        </authorList>
    </citation>
    <scope>NUCLEOTIDE SEQUENCE [LARGE SCALE GENOMIC DNA]</scope>
    <source>
        <strain evidence="9 10">NBRC 111993</strain>
    </source>
</reference>
<dbReference type="InterPro" id="IPR010656">
    <property type="entry name" value="DctM"/>
</dbReference>
<dbReference type="PANTHER" id="PTHR33362:SF5">
    <property type="entry name" value="C4-DICARBOXYLATE TRAP TRANSPORTER LARGE PERMEASE PROTEIN DCTM"/>
    <property type="match status" value="1"/>
</dbReference>
<feature type="domain" description="TRAP C4-dicarboxylate transport system permease DctM subunit" evidence="8">
    <location>
        <begin position="11"/>
        <end position="424"/>
    </location>
</feature>
<proteinExistence type="inferred from homology"/>
<keyword evidence="7" id="KW-0813">Transport</keyword>